<proteinExistence type="predicted"/>
<name>A0A3E0U411_9GAMM</name>
<sequence length="61" mass="7192">MTQLHQHFEKLSQRYGYTMTPPFSLIYELGVELISSKDLASAEKVFQYSLQVYPEEKKSYI</sequence>
<dbReference type="Proteomes" id="UP000256899">
    <property type="component" value="Unassembled WGS sequence"/>
</dbReference>
<evidence type="ECO:0000313" key="2">
    <source>
        <dbReference type="Proteomes" id="UP000256899"/>
    </source>
</evidence>
<evidence type="ECO:0008006" key="3">
    <source>
        <dbReference type="Google" id="ProtNLM"/>
    </source>
</evidence>
<dbReference type="EMBL" id="QUOT01000001">
    <property type="protein sequence ID" value="REL31666.1"/>
    <property type="molecule type" value="Genomic_DNA"/>
</dbReference>
<accession>A0A3E0U411</accession>
<dbReference type="AlphaFoldDB" id="A0A3E0U411"/>
<gene>
    <name evidence="1" type="ORF">DXX94_13575</name>
</gene>
<organism evidence="1 2">
    <name type="scientific">Thalassotalea euphylliae</name>
    <dbReference type="NCBI Taxonomy" id="1655234"/>
    <lineage>
        <taxon>Bacteria</taxon>
        <taxon>Pseudomonadati</taxon>
        <taxon>Pseudomonadota</taxon>
        <taxon>Gammaproteobacteria</taxon>
        <taxon>Alteromonadales</taxon>
        <taxon>Colwelliaceae</taxon>
        <taxon>Thalassotalea</taxon>
    </lineage>
</organism>
<comment type="caution">
    <text evidence="1">The sequence shown here is derived from an EMBL/GenBank/DDBJ whole genome shotgun (WGS) entry which is preliminary data.</text>
</comment>
<evidence type="ECO:0000313" key="1">
    <source>
        <dbReference type="EMBL" id="REL31666.1"/>
    </source>
</evidence>
<protein>
    <recommendedName>
        <fullName evidence="3">Tetratricopeptide repeat protein</fullName>
    </recommendedName>
</protein>
<keyword evidence="2" id="KW-1185">Reference proteome</keyword>
<reference evidence="2" key="1">
    <citation type="submission" date="2018-08" db="EMBL/GenBank/DDBJ databases">
        <title>Thalassotalea euphylliae genome.</title>
        <authorList>
            <person name="Summers S."/>
            <person name="Rice S.A."/>
            <person name="Freckelton M.L."/>
            <person name="Nedved B.T."/>
            <person name="Hadfield M.G."/>
        </authorList>
    </citation>
    <scope>NUCLEOTIDE SEQUENCE [LARGE SCALE GENOMIC DNA]</scope>
    <source>
        <strain evidence="2">H3</strain>
    </source>
</reference>